<keyword evidence="2" id="KW-1185">Reference proteome</keyword>
<comment type="caution">
    <text evidence="1">The sequence shown here is derived from an EMBL/GenBank/DDBJ whole genome shotgun (WGS) entry which is preliminary data.</text>
</comment>
<name>A0A3R7F8R9_CLOSI</name>
<gene>
    <name evidence="1" type="ORF">CSKR_101503</name>
</gene>
<evidence type="ECO:0000313" key="1">
    <source>
        <dbReference type="EMBL" id="KAG5446534.1"/>
    </source>
</evidence>
<dbReference type="Proteomes" id="UP000286415">
    <property type="component" value="Unassembled WGS sequence"/>
</dbReference>
<reference evidence="1 2" key="2">
    <citation type="journal article" date="2021" name="Genomics">
        <title>High-quality reference genome for Clonorchis sinensis.</title>
        <authorList>
            <person name="Young N.D."/>
            <person name="Stroehlein A.J."/>
            <person name="Kinkar L."/>
            <person name="Wang T."/>
            <person name="Sohn W.M."/>
            <person name="Chang B.C.H."/>
            <person name="Kaur P."/>
            <person name="Weisz D."/>
            <person name="Dudchenko O."/>
            <person name="Aiden E.L."/>
            <person name="Korhonen P.K."/>
            <person name="Gasser R.B."/>
        </authorList>
    </citation>
    <scope>NUCLEOTIDE SEQUENCE [LARGE SCALE GENOMIC DNA]</scope>
    <source>
        <strain evidence="1">Cs-k2</strain>
    </source>
</reference>
<sequence length="112" mass="12774">MFPHFLECSNCQDSNPFYIISIFVLGEGVRWFSGWNANLLAGKSLVRTRLGQCGSIPATVLPSGGMAARHRYNVTAERLFIYYYLSWFHSPVIFHLSVRSTRILSAFLFVHI</sequence>
<organism evidence="1 2">
    <name type="scientific">Clonorchis sinensis</name>
    <name type="common">Chinese liver fluke</name>
    <dbReference type="NCBI Taxonomy" id="79923"/>
    <lineage>
        <taxon>Eukaryota</taxon>
        <taxon>Metazoa</taxon>
        <taxon>Spiralia</taxon>
        <taxon>Lophotrochozoa</taxon>
        <taxon>Platyhelminthes</taxon>
        <taxon>Trematoda</taxon>
        <taxon>Digenea</taxon>
        <taxon>Opisthorchiida</taxon>
        <taxon>Opisthorchiata</taxon>
        <taxon>Opisthorchiidae</taxon>
        <taxon>Clonorchis</taxon>
    </lineage>
</organism>
<dbReference type="AlphaFoldDB" id="A0A3R7F8R9"/>
<evidence type="ECO:0000313" key="2">
    <source>
        <dbReference type="Proteomes" id="UP000286415"/>
    </source>
</evidence>
<protein>
    <submittedName>
        <fullName evidence="1">Uncharacterized protein</fullName>
    </submittedName>
</protein>
<dbReference type="EMBL" id="NIRI02000056">
    <property type="protein sequence ID" value="KAG5446534.1"/>
    <property type="molecule type" value="Genomic_DNA"/>
</dbReference>
<dbReference type="InParanoid" id="A0A3R7F8R9"/>
<accession>A0A3R7F8R9</accession>
<proteinExistence type="predicted"/>
<reference evidence="1 2" key="1">
    <citation type="journal article" date="2018" name="Biotechnol. Adv.">
        <title>Improved genomic resources and new bioinformatic workflow for the carcinogenic parasite Clonorchis sinensis: Biotechnological implications.</title>
        <authorList>
            <person name="Wang D."/>
            <person name="Korhonen P.K."/>
            <person name="Gasser R.B."/>
            <person name="Young N.D."/>
        </authorList>
    </citation>
    <scope>NUCLEOTIDE SEQUENCE [LARGE SCALE GENOMIC DNA]</scope>
    <source>
        <strain evidence="1">Cs-k2</strain>
    </source>
</reference>